<dbReference type="NCBIfam" id="NF011066">
    <property type="entry name" value="PRK14495.1"/>
    <property type="match status" value="1"/>
</dbReference>
<dbReference type="Gene3D" id="3.40.50.300">
    <property type="entry name" value="P-loop containing nucleotide triphosphate hydrolases"/>
    <property type="match status" value="1"/>
</dbReference>
<dbReference type="NCBIfam" id="TIGR00176">
    <property type="entry name" value="mobB"/>
    <property type="match status" value="1"/>
</dbReference>
<reference evidence="2 3" key="1">
    <citation type="submission" date="2018-03" db="EMBL/GenBank/DDBJ databases">
        <title>Cereibacter changlensis.</title>
        <authorList>
            <person name="Meyer T.E."/>
            <person name="Miller S."/>
            <person name="Lodha T."/>
            <person name="Gandham S."/>
            <person name="Chintalapati S."/>
            <person name="Chintalapati V.R."/>
        </authorList>
    </citation>
    <scope>NUCLEOTIDE SEQUENCE [LARGE SCALE GENOMIC DNA]</scope>
    <source>
        <strain evidence="2 3">JA139</strain>
    </source>
</reference>
<keyword evidence="3" id="KW-1185">Reference proteome</keyword>
<gene>
    <name evidence="2" type="primary">mobB</name>
    <name evidence="2" type="ORF">C5F48_03810</name>
</gene>
<dbReference type="InterPro" id="IPR052539">
    <property type="entry name" value="MGD_biosynthesis_adapter"/>
</dbReference>
<evidence type="ECO:0000313" key="3">
    <source>
        <dbReference type="Proteomes" id="UP000241010"/>
    </source>
</evidence>
<dbReference type="InterPro" id="IPR027417">
    <property type="entry name" value="P-loop_NTPase"/>
</dbReference>
<dbReference type="RefSeq" id="WP_111467475.1">
    <property type="nucleotide sequence ID" value="NZ_PZKG01000010.1"/>
</dbReference>
<name>A0A2T4JYT9_9RHOB</name>
<dbReference type="GO" id="GO:0006777">
    <property type="term" value="P:Mo-molybdopterin cofactor biosynthetic process"/>
    <property type="evidence" value="ECO:0007669"/>
    <property type="project" value="InterPro"/>
</dbReference>
<evidence type="ECO:0000313" key="2">
    <source>
        <dbReference type="EMBL" id="PTE23068.1"/>
    </source>
</evidence>
<dbReference type="AlphaFoldDB" id="A0A2T4JYT9"/>
<dbReference type="GO" id="GO:0005525">
    <property type="term" value="F:GTP binding"/>
    <property type="evidence" value="ECO:0007669"/>
    <property type="project" value="InterPro"/>
</dbReference>
<dbReference type="PANTHER" id="PTHR40072:SF1">
    <property type="entry name" value="MOLYBDOPTERIN-GUANINE DINUCLEOTIDE BIOSYNTHESIS ADAPTER PROTEIN"/>
    <property type="match status" value="1"/>
</dbReference>
<proteinExistence type="predicted"/>
<sequence length="450" mass="48561">MKVYGIIGWKNAGKTGLMERLVAEITGRGFTVSTVKHVHHDVDLDQPGKDSYRHRAAGASEVVLASAHRFALMREHRGPEPELTAVLARMAPVDLVLVEGYKRDAHPKIEVFREETGQALIQPGDPLVRAVATDLPLELPVPVLDLNDTGAVADFILTETGLAGSGFDTVVVVDWSGAATPSPRRPSADAIWIGVAGVTGETVSYHRTRADAEAHLNDLFALEAAAGRRVLAGFDFPLGYPEGFARRLTGEASALALWDWLAAGIEDAPDNANNRFALADAINAGFPVQGPFWGRPAGQPLAHLPERRLCDHDVLGLAERRRVERTVPRAQSVWKLYTTGSVGSQALLGLPVLARLRQRFGASVWPFEQATGPLVLAEIYPSLLAPQVAASGDEIKDRAQVRLLARALYRLGRAGELGQLFDAAPDWPGRSEEGWILGVGQADLLRRALA</sequence>
<feature type="domain" description="Molybdopterin-guanine dinucleotide biosynthesis protein B (MobB)" evidence="1">
    <location>
        <begin position="4"/>
        <end position="134"/>
    </location>
</feature>
<organism evidence="2 3">
    <name type="scientific">Cereibacter changlensis JA139</name>
    <dbReference type="NCBI Taxonomy" id="1188249"/>
    <lineage>
        <taxon>Bacteria</taxon>
        <taxon>Pseudomonadati</taxon>
        <taxon>Pseudomonadota</taxon>
        <taxon>Alphaproteobacteria</taxon>
        <taxon>Rhodobacterales</taxon>
        <taxon>Paracoccaceae</taxon>
        <taxon>Cereibacter</taxon>
    </lineage>
</organism>
<dbReference type="SUPFAM" id="SSF52540">
    <property type="entry name" value="P-loop containing nucleoside triphosphate hydrolases"/>
    <property type="match status" value="1"/>
</dbReference>
<accession>A0A2T4JYT9</accession>
<comment type="caution">
    <text evidence="2">The sequence shown here is derived from an EMBL/GenBank/DDBJ whole genome shotgun (WGS) entry which is preliminary data.</text>
</comment>
<dbReference type="CDD" id="cd03116">
    <property type="entry name" value="MobB"/>
    <property type="match status" value="1"/>
</dbReference>
<dbReference type="InterPro" id="IPR004435">
    <property type="entry name" value="MobB_dom"/>
</dbReference>
<evidence type="ECO:0000259" key="1">
    <source>
        <dbReference type="Pfam" id="PF03205"/>
    </source>
</evidence>
<dbReference type="Proteomes" id="UP000241010">
    <property type="component" value="Unassembled WGS sequence"/>
</dbReference>
<dbReference type="EMBL" id="PZKG01000010">
    <property type="protein sequence ID" value="PTE23068.1"/>
    <property type="molecule type" value="Genomic_DNA"/>
</dbReference>
<protein>
    <submittedName>
        <fullName evidence="2">Molybdopterin-guanine dinucleotide biosynthesis protein B</fullName>
    </submittedName>
</protein>
<dbReference type="Pfam" id="PF03205">
    <property type="entry name" value="MobB"/>
    <property type="match status" value="1"/>
</dbReference>
<dbReference type="PANTHER" id="PTHR40072">
    <property type="entry name" value="MOLYBDOPTERIN-GUANINE DINUCLEOTIDE BIOSYNTHESIS ADAPTER PROTEIN-RELATED"/>
    <property type="match status" value="1"/>
</dbReference>